<dbReference type="Pfam" id="PF00350">
    <property type="entry name" value="Dynamin_N"/>
    <property type="match status" value="1"/>
</dbReference>
<accession>A0ABX3DEL7</accession>
<dbReference type="EMBL" id="MKFT01000001">
    <property type="protein sequence ID" value="OHY96321.1"/>
    <property type="molecule type" value="Genomic_DNA"/>
</dbReference>
<protein>
    <recommendedName>
        <fullName evidence="2">Dynamin N-terminal domain-containing protein</fullName>
    </recommendedName>
</protein>
<evidence type="ECO:0000256" key="1">
    <source>
        <dbReference type="SAM" id="Coils"/>
    </source>
</evidence>
<dbReference type="SUPFAM" id="SSF52540">
    <property type="entry name" value="P-loop containing nucleoside triphosphate hydrolases"/>
    <property type="match status" value="1"/>
</dbReference>
<dbReference type="InterPro" id="IPR051943">
    <property type="entry name" value="TRAFAC_Dynamin-like_GTPase"/>
</dbReference>
<evidence type="ECO:0000313" key="3">
    <source>
        <dbReference type="EMBL" id="OHY96321.1"/>
    </source>
</evidence>
<keyword evidence="4" id="KW-1185">Reference proteome</keyword>
<keyword evidence="1" id="KW-0175">Coiled coil</keyword>
<proteinExistence type="predicted"/>
<dbReference type="RefSeq" id="WP_071234276.1">
    <property type="nucleotide sequence ID" value="NZ_KV861315.1"/>
</dbReference>
<reference evidence="3 4" key="1">
    <citation type="submission" date="2016-09" db="EMBL/GenBank/DDBJ databases">
        <title>Isolation, identification and antibiotic sensitivity analysis of bacterial pathogen from juvenile Hippocampus erectus with tail-rotted disease.</title>
        <authorList>
            <person name="Yang Q."/>
        </authorList>
    </citation>
    <scope>NUCLEOTIDE SEQUENCE [LARGE SCALE GENOMIC DNA]</scope>
    <source>
        <strain evidence="3 4">HM-10</strain>
    </source>
</reference>
<dbReference type="PANTHER" id="PTHR43681">
    <property type="entry name" value="TRANSMEMBRANE GTPASE FZO"/>
    <property type="match status" value="1"/>
</dbReference>
<feature type="coiled-coil region" evidence="1">
    <location>
        <begin position="701"/>
        <end position="728"/>
    </location>
</feature>
<dbReference type="PANTHER" id="PTHR43681:SF1">
    <property type="entry name" value="SARCALUMENIN"/>
    <property type="match status" value="1"/>
</dbReference>
<organism evidence="3 4">
    <name type="scientific">Vibrio rotiferianus</name>
    <dbReference type="NCBI Taxonomy" id="190895"/>
    <lineage>
        <taxon>Bacteria</taxon>
        <taxon>Pseudomonadati</taxon>
        <taxon>Pseudomonadota</taxon>
        <taxon>Gammaproteobacteria</taxon>
        <taxon>Vibrionales</taxon>
        <taxon>Vibrionaceae</taxon>
        <taxon>Vibrio</taxon>
    </lineage>
</organism>
<evidence type="ECO:0000313" key="4">
    <source>
        <dbReference type="Proteomes" id="UP000180133"/>
    </source>
</evidence>
<comment type="caution">
    <text evidence="3">The sequence shown here is derived from an EMBL/GenBank/DDBJ whole genome shotgun (WGS) entry which is preliminary data.</text>
</comment>
<gene>
    <name evidence="3" type="ORF">BI375_02070</name>
</gene>
<dbReference type="InterPro" id="IPR045063">
    <property type="entry name" value="Dynamin_N"/>
</dbReference>
<dbReference type="Proteomes" id="UP000180133">
    <property type="component" value="Unassembled WGS sequence"/>
</dbReference>
<dbReference type="InterPro" id="IPR027417">
    <property type="entry name" value="P-loop_NTPase"/>
</dbReference>
<evidence type="ECO:0000259" key="2">
    <source>
        <dbReference type="Pfam" id="PF00350"/>
    </source>
</evidence>
<name>A0ABX3DEL7_9VIBR</name>
<feature type="domain" description="Dynamin N-terminal" evidence="2">
    <location>
        <begin position="45"/>
        <end position="192"/>
    </location>
</feature>
<dbReference type="Gene3D" id="3.40.50.300">
    <property type="entry name" value="P-loop containing nucleotide triphosphate hydrolases"/>
    <property type="match status" value="1"/>
</dbReference>
<feature type="coiled-coil region" evidence="1">
    <location>
        <begin position="773"/>
        <end position="800"/>
    </location>
</feature>
<sequence length="820" mass="93126">MNHTLIESLQTLESVAIDIDAAPQTRIQLENLQSSMENKQFYLPVVGQFSAGKSHFINNLLGRDILPTLTTETTSFLTTIRFGEQDKLLIKLNNNQELVLDISMAKCLSQQSISRGELSRQFPELDIDDISSLDIELNSPLLEDGLVLVDTPGINTLHSTHEAMTYEFLPAAQAFLYVSSNQPSISDLNFLERISKFGLDVLFVRTRMDEVNECEESIESVVAEDCKILEQVVDTSQHYFAISNKLEQSRWQEHFKSLQQWLKGYFADDVRLSLERAVGNNIRKLTADFRTQLDKTIQLIEFEYQGDPEQFESDVKQLETELTLQKKDGMLLKESLEHEFALVKRDIGRELERLKVQAVDDYRKTLSTAIWIDSTTKVREYSDQSVKELAVNINTRVSERLTKSVESIYRQRNEQLSAVGLVGKRLSAEGFSFEMNTPTLDEVVSNSDEVLLAISRQLNSIDAEEIELNNSASNLTEDMRSVSSELDAISLEAESSKETVNQLSYVPQYITNPGDSSFSKTFSMLGQAVDLAVMFIPTPAGPVKAATNGKKAIDAAKATKKAIDATQAVKKATTVIKTAKAAVDKYKPIAQKYVSNYRNLKEKAQQSANALANSSDEKEQNLGQVALNSLQLLEAEFWMRKLGENFDEPPSSRIDENHRRQFEELRAKAEYEVQSKVQRQLKKMRDMGLLNEKIAYEQKKKELLLQRRSELEVELQALTEKQKQQEKEQQRNLSCEFYCRQMTNSMSSYIESVKTASDELIEQFMVKLSLSVMMDSESIVRELTDQIAELKSNVQLSLQEKEQKLFQVNQLAEKLDSLNV</sequence>